<name>A0A0J7K159_LASNI</name>
<dbReference type="GO" id="GO:0071897">
    <property type="term" value="P:DNA biosynthetic process"/>
    <property type="evidence" value="ECO:0007669"/>
    <property type="project" value="UniProtKB-ARBA"/>
</dbReference>
<dbReference type="CDD" id="cd01647">
    <property type="entry name" value="RT_LTR"/>
    <property type="match status" value="1"/>
</dbReference>
<feature type="region of interest" description="Disordered" evidence="1">
    <location>
        <begin position="32"/>
        <end position="85"/>
    </location>
</feature>
<dbReference type="SUPFAM" id="SSF56672">
    <property type="entry name" value="DNA/RNA polymerases"/>
    <property type="match status" value="1"/>
</dbReference>
<gene>
    <name evidence="3" type="ORF">RF55_18788</name>
</gene>
<evidence type="ECO:0000259" key="2">
    <source>
        <dbReference type="PROSITE" id="PS50878"/>
    </source>
</evidence>
<evidence type="ECO:0000256" key="1">
    <source>
        <dbReference type="SAM" id="MobiDB-lite"/>
    </source>
</evidence>
<feature type="domain" description="Reverse transcriptase" evidence="2">
    <location>
        <begin position="173"/>
        <end position="358"/>
    </location>
</feature>
<protein>
    <submittedName>
        <fullName evidence="3">Polyprotein</fullName>
    </submittedName>
</protein>
<dbReference type="Gene3D" id="3.10.10.10">
    <property type="entry name" value="HIV Type 1 Reverse Transcriptase, subunit A, domain 1"/>
    <property type="match status" value="1"/>
</dbReference>
<dbReference type="InterPro" id="IPR043128">
    <property type="entry name" value="Rev_trsase/Diguanyl_cyclase"/>
</dbReference>
<dbReference type="OrthoDB" id="7552527at2759"/>
<accession>A0A0J7K159</accession>
<reference evidence="3 4" key="1">
    <citation type="submission" date="2015-04" db="EMBL/GenBank/DDBJ databases">
        <title>Lasius niger genome sequencing.</title>
        <authorList>
            <person name="Konorov E.A."/>
            <person name="Nikitin M.A."/>
            <person name="Kirill M.V."/>
            <person name="Chang P."/>
        </authorList>
    </citation>
    <scope>NUCLEOTIDE SEQUENCE [LARGE SCALE GENOMIC DNA]</scope>
    <source>
        <tissue evidence="3">Whole</tissue>
    </source>
</reference>
<dbReference type="Pfam" id="PF00078">
    <property type="entry name" value="RVT_1"/>
    <property type="match status" value="1"/>
</dbReference>
<dbReference type="PANTHER" id="PTHR24559">
    <property type="entry name" value="TRANSPOSON TY3-I GAG-POL POLYPROTEIN"/>
    <property type="match status" value="1"/>
</dbReference>
<dbReference type="Gene3D" id="3.30.70.270">
    <property type="match status" value="1"/>
</dbReference>
<dbReference type="PROSITE" id="PS50878">
    <property type="entry name" value="RT_POL"/>
    <property type="match status" value="1"/>
</dbReference>
<dbReference type="STRING" id="67767.A0A0J7K159"/>
<keyword evidence="4" id="KW-1185">Reference proteome</keyword>
<dbReference type="EMBL" id="LBMM01017947">
    <property type="protein sequence ID" value="KMQ83921.1"/>
    <property type="molecule type" value="Genomic_DNA"/>
</dbReference>
<evidence type="ECO:0000313" key="3">
    <source>
        <dbReference type="EMBL" id="KMQ83921.1"/>
    </source>
</evidence>
<sequence length="377" mass="43445">MDFLSAFGIGVNFATRRWFFVEDPRIKFEFEAGPDNSPLSTHADIENGEKPAPPLVTPRENFSRNESPSIVNGDRMVPDYTPKTTRKRARIRSKRCRDRMPFCCGLIELASEEQQRLDEFLQSEIVGDPTRPGETTLTEHRIDVANHVPIKQRYYPVSPKIQEAIYAEVDKMLEAGIIEPSKSEWSTPIVMIEKQNGSYRFCLDFRKLNAVSKKDAYPLPYMNAILDKLRSAQYISTIDLSQAYFQIPLEQNSRELTAFTVPGKELFHLKRMPYGLTGAPATFQRLLDRLIRPEMDPHAFAYLDDIVIVTKTFEEHLQWLKRVLERIREAGSTRRIKSRSGQNRAYRELSAAEEHQTIKKIYREGELVSSIHTAVCD</sequence>
<dbReference type="AlphaFoldDB" id="A0A0J7K159"/>
<comment type="caution">
    <text evidence="3">The sequence shown here is derived from an EMBL/GenBank/DDBJ whole genome shotgun (WGS) entry which is preliminary data.</text>
</comment>
<proteinExistence type="predicted"/>
<organism evidence="3 4">
    <name type="scientific">Lasius niger</name>
    <name type="common">Black garden ant</name>
    <dbReference type="NCBI Taxonomy" id="67767"/>
    <lineage>
        <taxon>Eukaryota</taxon>
        <taxon>Metazoa</taxon>
        <taxon>Ecdysozoa</taxon>
        <taxon>Arthropoda</taxon>
        <taxon>Hexapoda</taxon>
        <taxon>Insecta</taxon>
        <taxon>Pterygota</taxon>
        <taxon>Neoptera</taxon>
        <taxon>Endopterygota</taxon>
        <taxon>Hymenoptera</taxon>
        <taxon>Apocrita</taxon>
        <taxon>Aculeata</taxon>
        <taxon>Formicoidea</taxon>
        <taxon>Formicidae</taxon>
        <taxon>Formicinae</taxon>
        <taxon>Lasius</taxon>
        <taxon>Lasius</taxon>
    </lineage>
</organism>
<dbReference type="PANTHER" id="PTHR24559:SF444">
    <property type="entry name" value="REVERSE TRANSCRIPTASE DOMAIN-CONTAINING PROTEIN"/>
    <property type="match status" value="1"/>
</dbReference>
<dbReference type="PaxDb" id="67767-A0A0J7K159"/>
<dbReference type="InterPro" id="IPR043502">
    <property type="entry name" value="DNA/RNA_pol_sf"/>
</dbReference>
<dbReference type="InterPro" id="IPR053134">
    <property type="entry name" value="RNA-dir_DNA_polymerase"/>
</dbReference>
<dbReference type="Proteomes" id="UP000036403">
    <property type="component" value="Unassembled WGS sequence"/>
</dbReference>
<dbReference type="InterPro" id="IPR000477">
    <property type="entry name" value="RT_dom"/>
</dbReference>
<evidence type="ECO:0000313" key="4">
    <source>
        <dbReference type="Proteomes" id="UP000036403"/>
    </source>
</evidence>